<name>A0A177MD72_METMH</name>
<dbReference type="EMBL" id="LUUG01000078">
    <property type="protein sequence ID" value="OAI03484.1"/>
    <property type="molecule type" value="Genomic_DNA"/>
</dbReference>
<evidence type="ECO:0000313" key="1">
    <source>
        <dbReference type="EMBL" id="OAI03484.1"/>
    </source>
</evidence>
<comment type="caution">
    <text evidence="1">The sequence shown here is derived from an EMBL/GenBank/DDBJ whole genome shotgun (WGS) entry which is preliminary data.</text>
</comment>
<proteinExistence type="predicted"/>
<accession>A0A177MD72</accession>
<dbReference type="Proteomes" id="UP000078090">
    <property type="component" value="Unassembled WGS sequence"/>
</dbReference>
<evidence type="ECO:0000313" key="2">
    <source>
        <dbReference type="Proteomes" id="UP000078090"/>
    </source>
</evidence>
<organism evidence="1 2">
    <name type="scientific">Methylomonas methanica</name>
    <dbReference type="NCBI Taxonomy" id="421"/>
    <lineage>
        <taxon>Bacteria</taxon>
        <taxon>Pseudomonadati</taxon>
        <taxon>Pseudomonadota</taxon>
        <taxon>Gammaproteobacteria</taxon>
        <taxon>Methylococcales</taxon>
        <taxon>Methylococcaceae</taxon>
        <taxon>Methylomonas</taxon>
    </lineage>
</organism>
<reference evidence="1 2" key="1">
    <citation type="submission" date="2016-03" db="EMBL/GenBank/DDBJ databases">
        <authorList>
            <person name="Ploux O."/>
        </authorList>
    </citation>
    <scope>NUCLEOTIDE SEQUENCE [LARGE SCALE GENOMIC DNA]</scope>
    <source>
        <strain evidence="1 2">R-45363</strain>
    </source>
</reference>
<dbReference type="AlphaFoldDB" id="A0A177MD72"/>
<sequence>MPVLVRGLMPAVWEGRLAAMMPLVCMLAHVLRADGRWQSREFAELVAVCNLAYRLKQDVAVIW</sequence>
<protein>
    <submittedName>
        <fullName evidence="1">Uncharacterized protein</fullName>
    </submittedName>
</protein>
<gene>
    <name evidence="1" type="ORF">A1332_15805</name>
</gene>